<keyword evidence="2" id="KW-1185">Reference proteome</keyword>
<dbReference type="Proteomes" id="UP001597344">
    <property type="component" value="Unassembled WGS sequence"/>
</dbReference>
<sequence>MKKSILENLKPYQISKSVAKKVNGGDPLSDCIATAKRDGNEWLIDTCWEILGDHVA</sequence>
<gene>
    <name evidence="1" type="ORF">ACFSJT_18450</name>
</gene>
<proteinExistence type="predicted"/>
<evidence type="ECO:0000313" key="1">
    <source>
        <dbReference type="EMBL" id="MFD2188789.1"/>
    </source>
</evidence>
<dbReference type="EMBL" id="JBHUHY010000031">
    <property type="protein sequence ID" value="MFD2188789.1"/>
    <property type="molecule type" value="Genomic_DNA"/>
</dbReference>
<accession>A0ABW5B0F8</accession>
<protein>
    <submittedName>
        <fullName evidence="1">Uncharacterized protein</fullName>
    </submittedName>
</protein>
<name>A0ABW5B0F8_9FLAO</name>
<evidence type="ECO:0000313" key="2">
    <source>
        <dbReference type="Proteomes" id="UP001597344"/>
    </source>
</evidence>
<reference evidence="2" key="1">
    <citation type="journal article" date="2019" name="Int. J. Syst. Evol. Microbiol.">
        <title>The Global Catalogue of Microorganisms (GCM) 10K type strain sequencing project: providing services to taxonomists for standard genome sequencing and annotation.</title>
        <authorList>
            <consortium name="The Broad Institute Genomics Platform"/>
            <consortium name="The Broad Institute Genome Sequencing Center for Infectious Disease"/>
            <person name="Wu L."/>
            <person name="Ma J."/>
        </authorList>
    </citation>
    <scope>NUCLEOTIDE SEQUENCE [LARGE SCALE GENOMIC DNA]</scope>
    <source>
        <strain evidence="2">DT92</strain>
    </source>
</reference>
<dbReference type="RefSeq" id="WP_378321815.1">
    <property type="nucleotide sequence ID" value="NZ_JBHUHY010000031.1"/>
</dbReference>
<comment type="caution">
    <text evidence="1">The sequence shown here is derived from an EMBL/GenBank/DDBJ whole genome shotgun (WGS) entry which is preliminary data.</text>
</comment>
<organism evidence="1 2">
    <name type="scientific">Aquimarina celericrescens</name>
    <dbReference type="NCBI Taxonomy" id="1964542"/>
    <lineage>
        <taxon>Bacteria</taxon>
        <taxon>Pseudomonadati</taxon>
        <taxon>Bacteroidota</taxon>
        <taxon>Flavobacteriia</taxon>
        <taxon>Flavobacteriales</taxon>
        <taxon>Flavobacteriaceae</taxon>
        <taxon>Aquimarina</taxon>
    </lineage>
</organism>